<feature type="region of interest" description="Disordered" evidence="1">
    <location>
        <begin position="191"/>
        <end position="558"/>
    </location>
</feature>
<feature type="compositionally biased region" description="Basic and acidic residues" evidence="1">
    <location>
        <begin position="684"/>
        <end position="693"/>
    </location>
</feature>
<feature type="region of interest" description="Disordered" evidence="1">
    <location>
        <begin position="672"/>
        <end position="693"/>
    </location>
</feature>
<feature type="compositionally biased region" description="Basic and acidic residues" evidence="1">
    <location>
        <begin position="368"/>
        <end position="380"/>
    </location>
</feature>
<accession>A0AAN5C748</accession>
<comment type="caution">
    <text evidence="2">The sequence shown here is derived from an EMBL/GenBank/DDBJ whole genome shotgun (WGS) entry which is preliminary data.</text>
</comment>
<sequence>MSRYSSGGGGSSRRQVPSYQTSSSSSRNYSSSGGGGSLERDYSRSHLSGNGNSSSNYYSSSSRKPETGGGSSGYSYLEPNWIDKTRSSLPVDPYASNYLDRAPLTTSREYTTAAASAQPVYPSAAAAALSVGAYGANSSMPKAYARPDDYYRASAAPLAPSPAAHYGYSSAFEQSTMAAQAAAIYEMQNSKRDAWPATPHHHVVDYGGRREDERSRSNGGGDRRRDEGERRRDERRVEERRGGAESWRDRDRDVLRERERRPSLFSRERERERDLRVTVSSSTRRGGDDRREVRRADPPLAAAAARNSRHDAPRERDTRDASRRSIEKRAAADSIAGLDRESRDLERQLAKVQRELEQLESSGRTKGNSREKEKESERSSRRPAASSAPTRRVTSSPARGGPPRRTVVPPPRASMIASSYYSSHRTAAVRPTRGIGGGRSTRPSGQMLPSLLDAVVPRPGRRSAPVTRASRGSAVWEVQRRGAPPPPQLPSRGGPSASKRIGAAKRGTTATTSRFPPLSSREKVRRAKEKLRREEERRKRIGKKKEGRHSKENREKRKEEDFAWLETIMSEDEELDEETNRKLLLAPRQVAVLAIIDQVVVHPHTLETFEDRREGQAEEAEQMVWTAEEADAIELLPIIDLKAEVCAAFLASHQDQDTESKNPEPEPAVVVSLKATATPLEPNGDGKDLTMEE</sequence>
<feature type="compositionally biased region" description="Basic and acidic residues" evidence="1">
    <location>
        <begin position="308"/>
        <end position="331"/>
    </location>
</feature>
<evidence type="ECO:0000313" key="3">
    <source>
        <dbReference type="Proteomes" id="UP001328107"/>
    </source>
</evidence>
<gene>
    <name evidence="2" type="ORF">PMAYCL1PPCAC_10128</name>
</gene>
<feature type="compositionally biased region" description="Basic and acidic residues" evidence="1">
    <location>
        <begin position="202"/>
        <end position="276"/>
    </location>
</feature>
<feature type="compositionally biased region" description="Low complexity" evidence="1">
    <location>
        <begin position="382"/>
        <end position="407"/>
    </location>
</feature>
<name>A0AAN5C748_9BILA</name>
<feature type="compositionally biased region" description="Low complexity" evidence="1">
    <location>
        <begin position="22"/>
        <end position="31"/>
    </location>
</feature>
<keyword evidence="3" id="KW-1185">Reference proteome</keyword>
<proteinExistence type="predicted"/>
<feature type="compositionally biased region" description="Basic and acidic residues" evidence="1">
    <location>
        <begin position="338"/>
        <end position="357"/>
    </location>
</feature>
<dbReference type="Proteomes" id="UP001328107">
    <property type="component" value="Unassembled WGS sequence"/>
</dbReference>
<feature type="compositionally biased region" description="Basic residues" evidence="1">
    <location>
        <begin position="539"/>
        <end position="548"/>
    </location>
</feature>
<feature type="compositionally biased region" description="Gly residues" evidence="1">
    <location>
        <begin position="1"/>
        <end position="11"/>
    </location>
</feature>
<protein>
    <submittedName>
        <fullName evidence="2">Uncharacterized protein</fullName>
    </submittedName>
</protein>
<evidence type="ECO:0000313" key="2">
    <source>
        <dbReference type="EMBL" id="GMR39933.1"/>
    </source>
</evidence>
<feature type="compositionally biased region" description="Basic and acidic residues" evidence="1">
    <location>
        <begin position="285"/>
        <end position="297"/>
    </location>
</feature>
<reference evidence="3" key="1">
    <citation type="submission" date="2022-10" db="EMBL/GenBank/DDBJ databases">
        <title>Genome assembly of Pristionchus species.</title>
        <authorList>
            <person name="Yoshida K."/>
            <person name="Sommer R.J."/>
        </authorList>
    </citation>
    <scope>NUCLEOTIDE SEQUENCE [LARGE SCALE GENOMIC DNA]</scope>
    <source>
        <strain evidence="3">RS5460</strain>
    </source>
</reference>
<feature type="compositionally biased region" description="Low complexity" evidence="1">
    <location>
        <begin position="48"/>
        <end position="62"/>
    </location>
</feature>
<feature type="compositionally biased region" description="Polar residues" evidence="1">
    <location>
        <begin position="416"/>
        <end position="425"/>
    </location>
</feature>
<feature type="compositionally biased region" description="Basic and acidic residues" evidence="1">
    <location>
        <begin position="549"/>
        <end position="558"/>
    </location>
</feature>
<feature type="region of interest" description="Disordered" evidence="1">
    <location>
        <begin position="1"/>
        <end position="77"/>
    </location>
</feature>
<organism evidence="2 3">
    <name type="scientific">Pristionchus mayeri</name>
    <dbReference type="NCBI Taxonomy" id="1317129"/>
    <lineage>
        <taxon>Eukaryota</taxon>
        <taxon>Metazoa</taxon>
        <taxon>Ecdysozoa</taxon>
        <taxon>Nematoda</taxon>
        <taxon>Chromadorea</taxon>
        <taxon>Rhabditida</taxon>
        <taxon>Rhabditina</taxon>
        <taxon>Diplogasteromorpha</taxon>
        <taxon>Diplogasteroidea</taxon>
        <taxon>Neodiplogasteridae</taxon>
        <taxon>Pristionchus</taxon>
    </lineage>
</organism>
<evidence type="ECO:0000256" key="1">
    <source>
        <dbReference type="SAM" id="MobiDB-lite"/>
    </source>
</evidence>
<dbReference type="AlphaFoldDB" id="A0AAN5C748"/>
<dbReference type="EMBL" id="BTRK01000003">
    <property type="protein sequence ID" value="GMR39933.1"/>
    <property type="molecule type" value="Genomic_DNA"/>
</dbReference>